<dbReference type="Pfam" id="PF08447">
    <property type="entry name" value="PAS_3"/>
    <property type="match status" value="2"/>
</dbReference>
<keyword evidence="4" id="KW-0808">Transferase</keyword>
<dbReference type="PROSITE" id="PS50113">
    <property type="entry name" value="PAC"/>
    <property type="match status" value="2"/>
</dbReference>
<keyword evidence="3" id="KW-0597">Phosphoprotein</keyword>
<dbReference type="PROSITE" id="PS50109">
    <property type="entry name" value="HIS_KIN"/>
    <property type="match status" value="1"/>
</dbReference>
<evidence type="ECO:0000256" key="3">
    <source>
        <dbReference type="ARBA" id="ARBA00022553"/>
    </source>
</evidence>
<evidence type="ECO:0000256" key="5">
    <source>
        <dbReference type="ARBA" id="ARBA00022777"/>
    </source>
</evidence>
<dbReference type="InterPro" id="IPR036890">
    <property type="entry name" value="HATPase_C_sf"/>
</dbReference>
<dbReference type="FunFam" id="3.30.565.10:FF:000006">
    <property type="entry name" value="Sensor histidine kinase WalK"/>
    <property type="match status" value="1"/>
</dbReference>
<dbReference type="SUPFAM" id="SSF55874">
    <property type="entry name" value="ATPase domain of HSP90 chaperone/DNA topoisomerase II/histidine kinase"/>
    <property type="match status" value="1"/>
</dbReference>
<evidence type="ECO:0000313" key="9">
    <source>
        <dbReference type="EMBL" id="PKD43082.1"/>
    </source>
</evidence>
<feature type="domain" description="PAC" evidence="8">
    <location>
        <begin position="208"/>
        <end position="260"/>
    </location>
</feature>
<dbReference type="EC" id="2.7.13.3" evidence="2"/>
<gene>
    <name evidence="9" type="ORF">CWD77_10645</name>
</gene>
<evidence type="ECO:0000313" key="10">
    <source>
        <dbReference type="Proteomes" id="UP000233398"/>
    </source>
</evidence>
<protein>
    <recommendedName>
        <fullName evidence="2">histidine kinase</fullName>
        <ecNumber evidence="2">2.7.13.3</ecNumber>
    </recommendedName>
</protein>
<evidence type="ECO:0000256" key="2">
    <source>
        <dbReference type="ARBA" id="ARBA00012438"/>
    </source>
</evidence>
<dbReference type="SUPFAM" id="SSF47384">
    <property type="entry name" value="Homodimeric domain of signal transducing histidine kinase"/>
    <property type="match status" value="1"/>
</dbReference>
<sequence length="486" mass="54948">MITQNDLLDRALSTAKIGVWTYHKDSSIFQLSENSRDIFGIKESRLSDITELLNRFVSEHDREQYIECLNRIIEENESKSGIYQIKCLSGATKWIRCIGQPEDENGDTDTIFGTVQDITDHMETERKLAETQHKYELMAKNSSDGIIIIDKEVTSFVSPGFLKLMRYDTFEDYIKATSGSLRPVIHPDDKPRIKSEFKQKISEKAESGTYQFRAQTGNSSFIWREDHVSYQYDTHGRLEKTYAVCRDITKRKQTEKKLRQLIDEKNWLVSTIVHDIRNPISAGVSLNSILLEEIEDIEHRKLISAANEKLESALNLAAELLEISSLEDEGFSIEKETIQPIIILQSLQDSFGVKAESAGIEFVIQTDSDLPEMEMNKSKMIRVLNNLTSNALKFTPKGGKIQVSAASDNQHLKIIVEDSGIGIPGELIPNLFDKFTEAKREGLRGESTTGLGLSIAKQIIEHHNGSISVESSEDKGTKFSIQLPIR</sequence>
<keyword evidence="10" id="KW-1185">Reference proteome</keyword>
<dbReference type="InterPro" id="IPR013655">
    <property type="entry name" value="PAS_fold_3"/>
</dbReference>
<dbReference type="AlphaFoldDB" id="A0A2N0VFV9"/>
<accession>A0A2N0VFV9</accession>
<evidence type="ECO:0000259" key="7">
    <source>
        <dbReference type="PROSITE" id="PS50112"/>
    </source>
</evidence>
<dbReference type="GO" id="GO:0000155">
    <property type="term" value="F:phosphorelay sensor kinase activity"/>
    <property type="evidence" value="ECO:0007669"/>
    <property type="project" value="InterPro"/>
</dbReference>
<dbReference type="InterPro" id="IPR000014">
    <property type="entry name" value="PAS"/>
</dbReference>
<dbReference type="SUPFAM" id="SSF55785">
    <property type="entry name" value="PYP-like sensor domain (PAS domain)"/>
    <property type="match status" value="2"/>
</dbReference>
<feature type="domain" description="PAC" evidence="8">
    <location>
        <begin position="76"/>
        <end position="130"/>
    </location>
</feature>
<comment type="caution">
    <text evidence="9">The sequence shown here is derived from an EMBL/GenBank/DDBJ whole genome shotgun (WGS) entry which is preliminary data.</text>
</comment>
<dbReference type="RefSeq" id="WP_101073556.1">
    <property type="nucleotide sequence ID" value="NZ_PISP01000003.1"/>
</dbReference>
<dbReference type="SMART" id="SM00387">
    <property type="entry name" value="HATPase_c"/>
    <property type="match status" value="1"/>
</dbReference>
<dbReference type="OrthoDB" id="9781208at2"/>
<feature type="domain" description="Histidine kinase" evidence="6">
    <location>
        <begin position="271"/>
        <end position="486"/>
    </location>
</feature>
<organism evidence="9 10">
    <name type="scientific">Rhodohalobacter barkolensis</name>
    <dbReference type="NCBI Taxonomy" id="2053187"/>
    <lineage>
        <taxon>Bacteria</taxon>
        <taxon>Pseudomonadati</taxon>
        <taxon>Balneolota</taxon>
        <taxon>Balneolia</taxon>
        <taxon>Balneolales</taxon>
        <taxon>Balneolaceae</taxon>
        <taxon>Rhodohalobacter</taxon>
    </lineage>
</organism>
<evidence type="ECO:0000256" key="4">
    <source>
        <dbReference type="ARBA" id="ARBA00022679"/>
    </source>
</evidence>
<dbReference type="Pfam" id="PF02518">
    <property type="entry name" value="HATPase_c"/>
    <property type="match status" value="1"/>
</dbReference>
<feature type="domain" description="PAS" evidence="7">
    <location>
        <begin position="4"/>
        <end position="76"/>
    </location>
</feature>
<dbReference type="NCBIfam" id="TIGR00229">
    <property type="entry name" value="sensory_box"/>
    <property type="match status" value="2"/>
</dbReference>
<dbReference type="SMART" id="SM00091">
    <property type="entry name" value="PAS"/>
    <property type="match status" value="2"/>
</dbReference>
<dbReference type="CDD" id="cd00082">
    <property type="entry name" value="HisKA"/>
    <property type="match status" value="1"/>
</dbReference>
<name>A0A2N0VFV9_9BACT</name>
<dbReference type="PRINTS" id="PR00344">
    <property type="entry name" value="BCTRLSENSOR"/>
</dbReference>
<evidence type="ECO:0000256" key="1">
    <source>
        <dbReference type="ARBA" id="ARBA00000085"/>
    </source>
</evidence>
<dbReference type="InterPro" id="IPR005467">
    <property type="entry name" value="His_kinase_dom"/>
</dbReference>
<dbReference type="SMART" id="SM00086">
    <property type="entry name" value="PAC"/>
    <property type="match status" value="2"/>
</dbReference>
<dbReference type="InterPro" id="IPR000700">
    <property type="entry name" value="PAS-assoc_C"/>
</dbReference>
<evidence type="ECO:0000259" key="8">
    <source>
        <dbReference type="PROSITE" id="PS50113"/>
    </source>
</evidence>
<dbReference type="InterPro" id="IPR035965">
    <property type="entry name" value="PAS-like_dom_sf"/>
</dbReference>
<evidence type="ECO:0000259" key="6">
    <source>
        <dbReference type="PROSITE" id="PS50109"/>
    </source>
</evidence>
<dbReference type="InterPro" id="IPR001610">
    <property type="entry name" value="PAC"/>
</dbReference>
<dbReference type="PANTHER" id="PTHR43547:SF2">
    <property type="entry name" value="HYBRID SIGNAL TRANSDUCTION HISTIDINE KINASE C"/>
    <property type="match status" value="1"/>
</dbReference>
<dbReference type="InterPro" id="IPR004358">
    <property type="entry name" value="Sig_transdc_His_kin-like_C"/>
</dbReference>
<proteinExistence type="predicted"/>
<dbReference type="InterPro" id="IPR003661">
    <property type="entry name" value="HisK_dim/P_dom"/>
</dbReference>
<dbReference type="PROSITE" id="PS50112">
    <property type="entry name" value="PAS"/>
    <property type="match status" value="1"/>
</dbReference>
<dbReference type="InterPro" id="IPR003594">
    <property type="entry name" value="HATPase_dom"/>
</dbReference>
<dbReference type="InterPro" id="IPR036097">
    <property type="entry name" value="HisK_dim/P_sf"/>
</dbReference>
<dbReference type="Gene3D" id="3.30.565.10">
    <property type="entry name" value="Histidine kinase-like ATPase, C-terminal domain"/>
    <property type="match status" value="1"/>
</dbReference>
<dbReference type="CDD" id="cd00130">
    <property type="entry name" value="PAS"/>
    <property type="match status" value="2"/>
</dbReference>
<keyword evidence="5" id="KW-0418">Kinase</keyword>
<dbReference type="Proteomes" id="UP000233398">
    <property type="component" value="Unassembled WGS sequence"/>
</dbReference>
<dbReference type="Gene3D" id="1.10.287.130">
    <property type="match status" value="1"/>
</dbReference>
<comment type="catalytic activity">
    <reaction evidence="1">
        <text>ATP + protein L-histidine = ADP + protein N-phospho-L-histidine.</text>
        <dbReference type="EC" id="2.7.13.3"/>
    </reaction>
</comment>
<reference evidence="9 10" key="1">
    <citation type="submission" date="2017-11" db="EMBL/GenBank/DDBJ databases">
        <title>Rhodohalobacter 15182 sp. nov., isolated from a salt lake.</title>
        <authorList>
            <person name="Han S."/>
        </authorList>
    </citation>
    <scope>NUCLEOTIDE SEQUENCE [LARGE SCALE GENOMIC DNA]</scope>
    <source>
        <strain evidence="9 10">15182</strain>
    </source>
</reference>
<dbReference type="PANTHER" id="PTHR43547">
    <property type="entry name" value="TWO-COMPONENT HISTIDINE KINASE"/>
    <property type="match status" value="1"/>
</dbReference>
<dbReference type="Gene3D" id="3.30.450.20">
    <property type="entry name" value="PAS domain"/>
    <property type="match status" value="2"/>
</dbReference>
<dbReference type="EMBL" id="PISP01000003">
    <property type="protein sequence ID" value="PKD43082.1"/>
    <property type="molecule type" value="Genomic_DNA"/>
</dbReference>
<dbReference type="CDD" id="cd00075">
    <property type="entry name" value="HATPase"/>
    <property type="match status" value="1"/>
</dbReference>
<dbReference type="Pfam" id="PF00512">
    <property type="entry name" value="HisKA"/>
    <property type="match status" value="1"/>
</dbReference>
<dbReference type="SMART" id="SM00388">
    <property type="entry name" value="HisKA"/>
    <property type="match status" value="1"/>
</dbReference>